<keyword evidence="2" id="KW-0812">Transmembrane</keyword>
<dbReference type="PROSITE" id="PS51178">
    <property type="entry name" value="PASTA"/>
    <property type="match status" value="2"/>
</dbReference>
<gene>
    <name evidence="4" type="ORF">SanaruYs_32100</name>
</gene>
<dbReference type="OrthoDB" id="9803895at2"/>
<evidence type="ECO:0000313" key="5">
    <source>
        <dbReference type="Proteomes" id="UP000288227"/>
    </source>
</evidence>
<evidence type="ECO:0000256" key="1">
    <source>
        <dbReference type="SAM" id="MobiDB-lite"/>
    </source>
</evidence>
<evidence type="ECO:0000256" key="2">
    <source>
        <dbReference type="SAM" id="Phobius"/>
    </source>
</evidence>
<feature type="domain" description="PASTA" evidence="3">
    <location>
        <begin position="46"/>
        <end position="112"/>
    </location>
</feature>
<dbReference type="SMART" id="SM00740">
    <property type="entry name" value="PASTA"/>
    <property type="match status" value="3"/>
</dbReference>
<keyword evidence="5" id="KW-1185">Reference proteome</keyword>
<accession>A0A401UDK8</accession>
<dbReference type="RefSeq" id="WP_127123619.1">
    <property type="nucleotide sequence ID" value="NZ_BHXQ01000006.1"/>
</dbReference>
<dbReference type="Proteomes" id="UP000288227">
    <property type="component" value="Unassembled WGS sequence"/>
</dbReference>
<proteinExistence type="predicted"/>
<name>A0A401UDK8_9BACT</name>
<feature type="region of interest" description="Disordered" evidence="1">
    <location>
        <begin position="258"/>
        <end position="277"/>
    </location>
</feature>
<dbReference type="InterPro" id="IPR005543">
    <property type="entry name" value="PASTA_dom"/>
</dbReference>
<dbReference type="AlphaFoldDB" id="A0A401UDK8"/>
<dbReference type="Gene3D" id="3.30.10.20">
    <property type="match status" value="3"/>
</dbReference>
<dbReference type="Pfam" id="PF03793">
    <property type="entry name" value="PASTA"/>
    <property type="match status" value="2"/>
</dbReference>
<keyword evidence="2" id="KW-0472">Membrane</keyword>
<reference evidence="4 5" key="1">
    <citation type="submission" date="2018-11" db="EMBL/GenBank/DDBJ databases">
        <title>Chryseotalea sanarue gen. nov., sp., nov., a member of the family Cytophagaceae, isolated from a brackish lake in Hamamatsu Japan.</title>
        <authorList>
            <person name="Maejima Y."/>
            <person name="Iino T."/>
            <person name="Muraguchi Y."/>
            <person name="Fukuda K."/>
            <person name="Ohkuma M."/>
            <person name="Moriuchi R."/>
            <person name="Dohra H."/>
            <person name="Kimbara K."/>
            <person name="Shintani M."/>
        </authorList>
    </citation>
    <scope>NUCLEOTIDE SEQUENCE [LARGE SCALE GENOMIC DNA]</scope>
    <source>
        <strain evidence="4 5">Ys</strain>
    </source>
</reference>
<protein>
    <submittedName>
        <fullName evidence="4">PASTA domain-containing protein</fullName>
    </submittedName>
</protein>
<dbReference type="CDD" id="cd06577">
    <property type="entry name" value="PASTA_pknB"/>
    <property type="match status" value="2"/>
</dbReference>
<feature type="transmembrane region" description="Helical" evidence="2">
    <location>
        <begin position="12"/>
        <end position="39"/>
    </location>
</feature>
<dbReference type="EMBL" id="BHXQ01000006">
    <property type="protein sequence ID" value="GCC52969.1"/>
    <property type="molecule type" value="Genomic_DNA"/>
</dbReference>
<keyword evidence="2" id="KW-1133">Transmembrane helix</keyword>
<sequence>MQNPFKKYKPGTIGGLVLSIIVAILIFFTIGISYFYAYLPSSTNHGESITVPDIQGMNITELEKFLLDRNLRYAINDSSYSSDYEPLTVLKQYPAAGVKVKENRNILITINRVTPPSVPLPNLIDGSLINAEAVMRGSELKRGRIQLVRGPFLNLVKEMRYQGQKIEPGTRIPKGSVIDLVVEDGGSNEIPTPNVVGYTLEDAKIPIFGSNLHIGEIIVVGDTVNNGPIVILKQSPVPQTKMRAGDVIDVWVGKKGTEVPEDEEIDEDEDHVDLNEL</sequence>
<organism evidence="4 5">
    <name type="scientific">Chryseotalea sanaruensis</name>
    <dbReference type="NCBI Taxonomy" id="2482724"/>
    <lineage>
        <taxon>Bacteria</taxon>
        <taxon>Pseudomonadati</taxon>
        <taxon>Bacteroidota</taxon>
        <taxon>Cytophagia</taxon>
        <taxon>Cytophagales</taxon>
        <taxon>Chryseotaleaceae</taxon>
        <taxon>Chryseotalea</taxon>
    </lineage>
</organism>
<feature type="domain" description="PASTA" evidence="3">
    <location>
        <begin position="186"/>
        <end position="254"/>
    </location>
</feature>
<feature type="compositionally biased region" description="Acidic residues" evidence="1">
    <location>
        <begin position="259"/>
        <end position="271"/>
    </location>
</feature>
<evidence type="ECO:0000313" key="4">
    <source>
        <dbReference type="EMBL" id="GCC52969.1"/>
    </source>
</evidence>
<comment type="caution">
    <text evidence="4">The sequence shown here is derived from an EMBL/GenBank/DDBJ whole genome shotgun (WGS) entry which is preliminary data.</text>
</comment>
<evidence type="ECO:0000259" key="3">
    <source>
        <dbReference type="PROSITE" id="PS51178"/>
    </source>
</evidence>